<dbReference type="OrthoDB" id="1600564at2759"/>
<keyword evidence="2" id="KW-1185">Reference proteome</keyword>
<gene>
    <name evidence="1" type="ORF">BJ878DRAFT_579537</name>
</gene>
<accession>A0A9P7ZCL8</accession>
<dbReference type="Proteomes" id="UP000887226">
    <property type="component" value="Unassembled WGS sequence"/>
</dbReference>
<reference evidence="1" key="1">
    <citation type="journal article" date="2021" name="IMA Fungus">
        <title>Genomic characterization of three marine fungi, including Emericellopsis atlantica sp. nov. with signatures of a generalist lifestyle and marine biomass degradation.</title>
        <authorList>
            <person name="Hagestad O.C."/>
            <person name="Hou L."/>
            <person name="Andersen J.H."/>
            <person name="Hansen E.H."/>
            <person name="Altermark B."/>
            <person name="Li C."/>
            <person name="Kuhnert E."/>
            <person name="Cox R.J."/>
            <person name="Crous P.W."/>
            <person name="Spatafora J.W."/>
            <person name="Lail K."/>
            <person name="Amirebrahimi M."/>
            <person name="Lipzen A."/>
            <person name="Pangilinan J."/>
            <person name="Andreopoulos W."/>
            <person name="Hayes R.D."/>
            <person name="Ng V."/>
            <person name="Grigoriev I.V."/>
            <person name="Jackson S.A."/>
            <person name="Sutton T.D.S."/>
            <person name="Dobson A.D.W."/>
            <person name="Rama T."/>
        </authorList>
    </citation>
    <scope>NUCLEOTIDE SEQUENCE</scope>
    <source>
        <strain evidence="1">TRa3180A</strain>
    </source>
</reference>
<dbReference type="Gene3D" id="3.40.50.1110">
    <property type="entry name" value="SGNH hydrolase"/>
    <property type="match status" value="1"/>
</dbReference>
<dbReference type="SUPFAM" id="SSF52266">
    <property type="entry name" value="SGNH hydrolase"/>
    <property type="match status" value="1"/>
</dbReference>
<name>A0A9P7ZCL8_9HELO</name>
<evidence type="ECO:0000313" key="1">
    <source>
        <dbReference type="EMBL" id="KAG9249242.1"/>
    </source>
</evidence>
<dbReference type="EMBL" id="MU253737">
    <property type="protein sequence ID" value="KAG9249242.1"/>
    <property type="molecule type" value="Genomic_DNA"/>
</dbReference>
<comment type="caution">
    <text evidence="1">The sequence shown here is derived from an EMBL/GenBank/DDBJ whole genome shotgun (WGS) entry which is preliminary data.</text>
</comment>
<proteinExistence type="predicted"/>
<sequence length="141" mass="15992">MLYRSPSIYGSSPDVVYEVGAFLADTNTFNGATIPNYVDCIFDLFDEIYKAGDRYFPANTSEVSGKMKEYTTTVNNFPWNVAGQYYPCDVEIGECSTQPVRSLNQFLWYDEMHPSERSNQIVAQEFCKFVVAGTSKYAAYL</sequence>
<protein>
    <submittedName>
        <fullName evidence="1">Uncharacterized protein</fullName>
    </submittedName>
</protein>
<dbReference type="AlphaFoldDB" id="A0A9P7ZCL8"/>
<evidence type="ECO:0000313" key="2">
    <source>
        <dbReference type="Proteomes" id="UP000887226"/>
    </source>
</evidence>
<organism evidence="1 2">
    <name type="scientific">Calycina marina</name>
    <dbReference type="NCBI Taxonomy" id="1763456"/>
    <lineage>
        <taxon>Eukaryota</taxon>
        <taxon>Fungi</taxon>
        <taxon>Dikarya</taxon>
        <taxon>Ascomycota</taxon>
        <taxon>Pezizomycotina</taxon>
        <taxon>Leotiomycetes</taxon>
        <taxon>Helotiales</taxon>
        <taxon>Pezizellaceae</taxon>
        <taxon>Calycina</taxon>
    </lineage>
</organism>
<dbReference type="InterPro" id="IPR036514">
    <property type="entry name" value="SGNH_hydro_sf"/>
</dbReference>